<dbReference type="Proteomes" id="UP000005615">
    <property type="component" value="Unassembled WGS sequence"/>
</dbReference>
<dbReference type="Pfam" id="PF04321">
    <property type="entry name" value="RmlD_sub_bind"/>
    <property type="match status" value="1"/>
</dbReference>
<comment type="cofactor">
    <cofactor evidence="6">
        <name>Mg(2+)</name>
        <dbReference type="ChEBI" id="CHEBI:18420"/>
    </cofactor>
    <text evidence="6">Binds 1 Mg(2+) ion per monomer.</text>
</comment>
<evidence type="ECO:0000259" key="7">
    <source>
        <dbReference type="Pfam" id="PF04321"/>
    </source>
</evidence>
<dbReference type="UniPathway" id="UPA00281"/>
<evidence type="ECO:0000256" key="1">
    <source>
        <dbReference type="ARBA" id="ARBA00004781"/>
    </source>
</evidence>
<keyword evidence="9" id="KW-1185">Reference proteome</keyword>
<comment type="similarity">
    <text evidence="2 6">Belongs to the dTDP-4-dehydrorhamnose reductase family.</text>
</comment>
<keyword evidence="6" id="KW-0560">Oxidoreductase</keyword>
<evidence type="ECO:0000256" key="4">
    <source>
        <dbReference type="ARBA" id="ARBA00017099"/>
    </source>
</evidence>
<evidence type="ECO:0000313" key="9">
    <source>
        <dbReference type="Proteomes" id="UP000005615"/>
    </source>
</evidence>
<dbReference type="GO" id="GO:0019305">
    <property type="term" value="P:dTDP-rhamnose biosynthetic process"/>
    <property type="evidence" value="ECO:0007669"/>
    <property type="project" value="UniProtKB-UniPathway"/>
</dbReference>
<feature type="domain" description="RmlD-like substrate binding" evidence="7">
    <location>
        <begin position="1"/>
        <end position="282"/>
    </location>
</feature>
<dbReference type="InterPro" id="IPR005913">
    <property type="entry name" value="dTDP_dehydrorham_reduct"/>
</dbReference>
<gene>
    <name evidence="8" type="ORF">IMCC3088_1528</name>
</gene>
<proteinExistence type="inferred from homology"/>
<evidence type="ECO:0000313" key="8">
    <source>
        <dbReference type="EMBL" id="EGG30868.1"/>
    </source>
</evidence>
<name>F3KYD3_9GAMM</name>
<sequence length="293" mass="32738">MRVLILGGDTPLGMALLRILDQQQRHRYEAITVSDSRFKSERVAKKTIKRLSPECLIDLRLDALLETRESISDGDIQRTRWFGKACLRNDIVYLFQSSAWVFSGTVEDAPWTESDQPDEESNLGRVRRAAEQAVKDMTSNSIILRLSPTYSAQGEGVLVKMLQRFGRGERIALSDSQYFNPISADDGARVIAAILDQVGSGSNNRGVFHYGSNERASYYEFGEAVFAAASQFANIDSGGVARSSDASQPQGDWTLSTQRIFDSFGVHSTSWRRLLAPAVKAFYQHQKVKAHYE</sequence>
<dbReference type="PANTHER" id="PTHR10491">
    <property type="entry name" value="DTDP-4-DEHYDRORHAMNOSE REDUCTASE"/>
    <property type="match status" value="1"/>
</dbReference>
<accession>F3KYD3</accession>
<dbReference type="GO" id="GO:0009243">
    <property type="term" value="P:O antigen biosynthetic process"/>
    <property type="evidence" value="ECO:0007669"/>
    <property type="project" value="UniProtKB-UniPathway"/>
</dbReference>
<organism evidence="8 9">
    <name type="scientific">Aequoribacter fuscus</name>
    <dbReference type="NCBI Taxonomy" id="2518989"/>
    <lineage>
        <taxon>Bacteria</taxon>
        <taxon>Pseudomonadati</taxon>
        <taxon>Pseudomonadota</taxon>
        <taxon>Gammaproteobacteria</taxon>
        <taxon>Cellvibrionales</taxon>
        <taxon>Halieaceae</taxon>
        <taxon>Aequoribacter</taxon>
    </lineage>
</organism>
<dbReference type="SUPFAM" id="SSF51735">
    <property type="entry name" value="NAD(P)-binding Rossmann-fold domains"/>
    <property type="match status" value="1"/>
</dbReference>
<evidence type="ECO:0000256" key="3">
    <source>
        <dbReference type="ARBA" id="ARBA00012929"/>
    </source>
</evidence>
<dbReference type="EC" id="1.1.1.133" evidence="3 6"/>
<protein>
    <recommendedName>
        <fullName evidence="4 6">dTDP-4-dehydrorhamnose reductase</fullName>
        <ecNumber evidence="3 6">1.1.1.133</ecNumber>
    </recommendedName>
</protein>
<dbReference type="STRING" id="2518989.IMCC3088_1528"/>
<dbReference type="GO" id="GO:0008831">
    <property type="term" value="F:dTDP-4-dehydrorhamnose reductase activity"/>
    <property type="evidence" value="ECO:0007669"/>
    <property type="project" value="UniProtKB-EC"/>
</dbReference>
<dbReference type="Gene3D" id="3.40.50.720">
    <property type="entry name" value="NAD(P)-binding Rossmann-like Domain"/>
    <property type="match status" value="1"/>
</dbReference>
<evidence type="ECO:0000256" key="2">
    <source>
        <dbReference type="ARBA" id="ARBA00010944"/>
    </source>
</evidence>
<comment type="catalytic activity">
    <reaction evidence="5 6">
        <text>dTDP-beta-L-rhamnose + NADP(+) = dTDP-4-dehydro-beta-L-rhamnose + NADPH + H(+)</text>
        <dbReference type="Rhea" id="RHEA:21796"/>
        <dbReference type="ChEBI" id="CHEBI:15378"/>
        <dbReference type="ChEBI" id="CHEBI:57510"/>
        <dbReference type="ChEBI" id="CHEBI:57783"/>
        <dbReference type="ChEBI" id="CHEBI:58349"/>
        <dbReference type="ChEBI" id="CHEBI:62830"/>
        <dbReference type="EC" id="1.1.1.133"/>
    </reaction>
</comment>
<dbReference type="InterPro" id="IPR036291">
    <property type="entry name" value="NAD(P)-bd_dom_sf"/>
</dbReference>
<comment type="pathway">
    <text evidence="1 6">Carbohydrate biosynthesis; dTDP-L-rhamnose biosynthesis.</text>
</comment>
<dbReference type="UniPathway" id="UPA00124"/>
<dbReference type="PANTHER" id="PTHR10491:SF4">
    <property type="entry name" value="METHIONINE ADENOSYLTRANSFERASE 2 SUBUNIT BETA"/>
    <property type="match status" value="1"/>
</dbReference>
<comment type="function">
    <text evidence="6">Catalyzes the reduction of dTDP-6-deoxy-L-lyxo-4-hexulose to yield dTDP-L-rhamnose.</text>
</comment>
<dbReference type="eggNOG" id="COG1091">
    <property type="taxonomic scope" value="Bacteria"/>
</dbReference>
<dbReference type="InterPro" id="IPR029903">
    <property type="entry name" value="RmlD-like-bd"/>
</dbReference>
<keyword evidence="6" id="KW-0521">NADP</keyword>
<evidence type="ECO:0000256" key="6">
    <source>
        <dbReference type="RuleBase" id="RU364082"/>
    </source>
</evidence>
<dbReference type="AlphaFoldDB" id="F3KYD3"/>
<dbReference type="EMBL" id="AEIG01000003">
    <property type="protein sequence ID" value="EGG30868.1"/>
    <property type="molecule type" value="Genomic_DNA"/>
</dbReference>
<reference evidence="8 9" key="1">
    <citation type="journal article" date="2011" name="J. Bacteriol.">
        <title>Genome sequence of strain IMCC3088, a proteorhodopsin-containing marine bacterium belonging to the OM60/NOR5 clade.</title>
        <authorList>
            <person name="Jang Y."/>
            <person name="Oh H.M."/>
            <person name="Kang I."/>
            <person name="Lee K."/>
            <person name="Yang S.J."/>
            <person name="Cho J.C."/>
        </authorList>
    </citation>
    <scope>NUCLEOTIDE SEQUENCE [LARGE SCALE GENOMIC DNA]</scope>
    <source>
        <strain evidence="8 9">IMCC3088</strain>
    </source>
</reference>
<evidence type="ECO:0000256" key="5">
    <source>
        <dbReference type="ARBA" id="ARBA00048200"/>
    </source>
</evidence>
<comment type="caution">
    <text evidence="8">The sequence shown here is derived from an EMBL/GenBank/DDBJ whole genome shotgun (WGS) entry which is preliminary data.</text>
</comment>